<organism evidence="1">
    <name type="scientific">Tetraselmis sp. GSL018</name>
    <dbReference type="NCBI Taxonomy" id="582737"/>
    <lineage>
        <taxon>Eukaryota</taxon>
        <taxon>Viridiplantae</taxon>
        <taxon>Chlorophyta</taxon>
        <taxon>core chlorophytes</taxon>
        <taxon>Chlorodendrophyceae</taxon>
        <taxon>Chlorodendrales</taxon>
        <taxon>Chlorodendraceae</taxon>
        <taxon>Tetraselmis</taxon>
    </lineage>
</organism>
<accession>A0A061S8R7</accession>
<feature type="non-terminal residue" evidence="1">
    <location>
        <position position="1"/>
    </location>
</feature>
<sequence>GPCGAPVAERGTAQAVEAPSWLFGDWERTGARGMWDAIPPQVALSHHHESDFGGRDAAVLALRVMGLWHREATALQLRSLAPAKPKTVVLSPDVVRAMSVDFEGYCSAVQVVLELGRRMGRAAVLPALPCALGWLVGLRAPSSGGPRGPPRFLPEGIRRGKVCHWMLWSPGCRRVAIHEKEFEEMQLADEFFFQEPPRLQATWKSGVGNLSLQTLSAAPGSNASGACAECSASHTVTVASLEGRPRFPKGLDAWSSCRPLLRPSA</sequence>
<dbReference type="EMBL" id="GBEZ01006246">
    <property type="protein sequence ID" value="JAC79136.1"/>
    <property type="molecule type" value="Transcribed_RNA"/>
</dbReference>
<dbReference type="AlphaFoldDB" id="A0A061S8R7"/>
<gene>
    <name evidence="1" type="ORF">TSPGSL018_13433</name>
</gene>
<protein>
    <submittedName>
        <fullName evidence="1">Uncharacterized protein</fullName>
    </submittedName>
</protein>
<reference evidence="1" key="1">
    <citation type="submission" date="2014-05" db="EMBL/GenBank/DDBJ databases">
        <title>The transcriptome of the halophilic microalga Tetraselmis sp. GSL018 isolated from the Great Salt Lake, Utah.</title>
        <authorList>
            <person name="Jinkerson R.E."/>
            <person name="D'Adamo S."/>
            <person name="Posewitz M.C."/>
        </authorList>
    </citation>
    <scope>NUCLEOTIDE SEQUENCE</scope>
    <source>
        <strain evidence="1">GSL018</strain>
    </source>
</reference>
<evidence type="ECO:0000313" key="1">
    <source>
        <dbReference type="EMBL" id="JAC79136.1"/>
    </source>
</evidence>
<proteinExistence type="predicted"/>
<name>A0A061S8R7_9CHLO</name>